<dbReference type="GO" id="GO:0045454">
    <property type="term" value="P:cell redox homeostasis"/>
    <property type="evidence" value="ECO:0007669"/>
    <property type="project" value="TreeGrafter"/>
</dbReference>
<dbReference type="CDD" id="cd02947">
    <property type="entry name" value="TRX_family"/>
    <property type="match status" value="1"/>
</dbReference>
<dbReference type="InterPro" id="IPR036249">
    <property type="entry name" value="Thioredoxin-like_sf"/>
</dbReference>
<comment type="similarity">
    <text evidence="1 6">Belongs to the thioredoxin family.</text>
</comment>
<name>A0AAP8KV27_BACMY</name>
<dbReference type="Gene3D" id="3.40.30.10">
    <property type="entry name" value="Glutaredoxin"/>
    <property type="match status" value="1"/>
</dbReference>
<dbReference type="Proteomes" id="UP000236165">
    <property type="component" value="Unassembled WGS sequence"/>
</dbReference>
<evidence type="ECO:0000256" key="5">
    <source>
        <dbReference type="ARBA" id="ARBA00023284"/>
    </source>
</evidence>
<dbReference type="InterPro" id="IPR013766">
    <property type="entry name" value="Thioredoxin_domain"/>
</dbReference>
<dbReference type="EMBL" id="MKZQ01000028">
    <property type="protein sequence ID" value="PJN70578.1"/>
    <property type="molecule type" value="Genomic_DNA"/>
</dbReference>
<protein>
    <recommendedName>
        <fullName evidence="6">Thioredoxin</fullName>
    </recommendedName>
</protein>
<evidence type="ECO:0000256" key="7">
    <source>
        <dbReference type="PIRSR" id="PIRSR000077-4"/>
    </source>
</evidence>
<keyword evidence="3" id="KW-0249">Electron transport</keyword>
<dbReference type="PROSITE" id="PS51352">
    <property type="entry name" value="THIOREDOXIN_2"/>
    <property type="match status" value="1"/>
</dbReference>
<keyword evidence="2" id="KW-0813">Transport</keyword>
<keyword evidence="4 7" id="KW-1015">Disulfide bond</keyword>
<keyword evidence="5 7" id="KW-0676">Redox-active center</keyword>
<accession>A0AAP8KV27</accession>
<evidence type="ECO:0000313" key="9">
    <source>
        <dbReference type="EMBL" id="PJN70578.1"/>
    </source>
</evidence>
<evidence type="ECO:0000313" key="10">
    <source>
        <dbReference type="Proteomes" id="UP000236165"/>
    </source>
</evidence>
<dbReference type="Pfam" id="PF00085">
    <property type="entry name" value="Thioredoxin"/>
    <property type="match status" value="1"/>
</dbReference>
<feature type="domain" description="Thioredoxin" evidence="8">
    <location>
        <begin position="1"/>
        <end position="104"/>
    </location>
</feature>
<dbReference type="InterPro" id="IPR005746">
    <property type="entry name" value="Thioredoxin"/>
</dbReference>
<dbReference type="AlphaFoldDB" id="A0AAP8KV27"/>
<comment type="caution">
    <text evidence="9">The sequence shown here is derived from an EMBL/GenBank/DDBJ whole genome shotgun (WGS) entry which is preliminary data.</text>
</comment>
<evidence type="ECO:0000256" key="2">
    <source>
        <dbReference type="ARBA" id="ARBA00022448"/>
    </source>
</evidence>
<evidence type="ECO:0000256" key="3">
    <source>
        <dbReference type="ARBA" id="ARBA00022982"/>
    </source>
</evidence>
<evidence type="ECO:0000259" key="8">
    <source>
        <dbReference type="PROSITE" id="PS51352"/>
    </source>
</evidence>
<dbReference type="RefSeq" id="WP_103458387.1">
    <property type="nucleotide sequence ID" value="NZ_MKZP01000043.1"/>
</dbReference>
<evidence type="ECO:0000256" key="1">
    <source>
        <dbReference type="ARBA" id="ARBA00008987"/>
    </source>
</evidence>
<evidence type="ECO:0000256" key="6">
    <source>
        <dbReference type="PIRNR" id="PIRNR000077"/>
    </source>
</evidence>
<proteinExistence type="inferred from homology"/>
<dbReference type="GO" id="GO:0015035">
    <property type="term" value="F:protein-disulfide reductase activity"/>
    <property type="evidence" value="ECO:0007669"/>
    <property type="project" value="InterPro"/>
</dbReference>
<dbReference type="PRINTS" id="PR00421">
    <property type="entry name" value="THIOREDOXIN"/>
</dbReference>
<gene>
    <name evidence="9" type="ORF">BACWE_25060</name>
</gene>
<feature type="disulfide bond" description="Redox-active" evidence="7">
    <location>
        <begin position="31"/>
        <end position="34"/>
    </location>
</feature>
<dbReference type="GO" id="GO:0005829">
    <property type="term" value="C:cytosol"/>
    <property type="evidence" value="ECO:0007669"/>
    <property type="project" value="TreeGrafter"/>
</dbReference>
<evidence type="ECO:0000256" key="4">
    <source>
        <dbReference type="ARBA" id="ARBA00023157"/>
    </source>
</evidence>
<sequence>MPVYRVTDMNFNESVFRGTTPVLVEFTAGWCKPCKELASIIEKISDDKKEEAEFYIADVDECYAIAAKYRITALPTVIVFKDGQQISKHEGLATREKLLELLGV</sequence>
<reference evidence="9 10" key="1">
    <citation type="submission" date="2016-10" db="EMBL/GenBank/DDBJ databases">
        <title>Genome Sequence of Bacillus weihenstephanensis GM6LP.</title>
        <authorList>
            <person name="Poehlein A."/>
            <person name="Wemheuer F."/>
            <person name="Hollensteiner J."/>
            <person name="Wemheuer B."/>
        </authorList>
    </citation>
    <scope>NUCLEOTIDE SEQUENCE [LARGE SCALE GENOMIC DNA]</scope>
    <source>
        <strain evidence="9 10">GM6LP</strain>
    </source>
</reference>
<organism evidence="9 10">
    <name type="scientific">Bacillus mycoides</name>
    <dbReference type="NCBI Taxonomy" id="1405"/>
    <lineage>
        <taxon>Bacteria</taxon>
        <taxon>Bacillati</taxon>
        <taxon>Bacillota</taxon>
        <taxon>Bacilli</taxon>
        <taxon>Bacillales</taxon>
        <taxon>Bacillaceae</taxon>
        <taxon>Bacillus</taxon>
        <taxon>Bacillus cereus group</taxon>
    </lineage>
</organism>
<dbReference type="PANTHER" id="PTHR45663">
    <property type="entry name" value="GEO12009P1"/>
    <property type="match status" value="1"/>
</dbReference>
<dbReference type="SUPFAM" id="SSF52833">
    <property type="entry name" value="Thioredoxin-like"/>
    <property type="match status" value="1"/>
</dbReference>
<dbReference type="PIRSF" id="PIRSF000077">
    <property type="entry name" value="Thioredoxin"/>
    <property type="match status" value="1"/>
</dbReference>
<dbReference type="PANTHER" id="PTHR45663:SF11">
    <property type="entry name" value="GEO12009P1"/>
    <property type="match status" value="1"/>
</dbReference>